<sequence length="106" mass="11494">MDAPTILRSARREARLTLRELADRAGTSHATLSAYEHAAKTPTIDTFARVLRAAGYVLDGTLTRRIEADPRTGLARGDELAAVLELAAQFPARHDAELRAPVFGRG</sequence>
<evidence type="ECO:0000259" key="1">
    <source>
        <dbReference type="PROSITE" id="PS50943"/>
    </source>
</evidence>
<accession>A0A6J6TX21</accession>
<evidence type="ECO:0000313" key="4">
    <source>
        <dbReference type="EMBL" id="CAB4907095.1"/>
    </source>
</evidence>
<dbReference type="EMBL" id="CAFBMH010000036">
    <property type="protein sequence ID" value="CAB4907095.1"/>
    <property type="molecule type" value="Genomic_DNA"/>
</dbReference>
<dbReference type="SUPFAM" id="SSF47413">
    <property type="entry name" value="lambda repressor-like DNA-binding domains"/>
    <property type="match status" value="1"/>
</dbReference>
<evidence type="ECO:0000313" key="3">
    <source>
        <dbReference type="EMBL" id="CAB4831371.1"/>
    </source>
</evidence>
<reference evidence="2" key="1">
    <citation type="submission" date="2020-05" db="EMBL/GenBank/DDBJ databases">
        <authorList>
            <person name="Chiriac C."/>
            <person name="Salcher M."/>
            <person name="Ghai R."/>
            <person name="Kavagutti S V."/>
        </authorList>
    </citation>
    <scope>NUCLEOTIDE SEQUENCE</scope>
</reference>
<organism evidence="2">
    <name type="scientific">freshwater metagenome</name>
    <dbReference type="NCBI Taxonomy" id="449393"/>
    <lineage>
        <taxon>unclassified sequences</taxon>
        <taxon>metagenomes</taxon>
        <taxon>ecological metagenomes</taxon>
    </lineage>
</organism>
<dbReference type="InterPro" id="IPR010982">
    <property type="entry name" value="Lambda_DNA-bd_dom_sf"/>
</dbReference>
<evidence type="ECO:0000313" key="5">
    <source>
        <dbReference type="EMBL" id="CAB4996758.1"/>
    </source>
</evidence>
<proteinExistence type="predicted"/>
<dbReference type="SMART" id="SM00530">
    <property type="entry name" value="HTH_XRE"/>
    <property type="match status" value="1"/>
</dbReference>
<evidence type="ECO:0000313" key="2">
    <source>
        <dbReference type="EMBL" id="CAB4751555.1"/>
    </source>
</evidence>
<dbReference type="EMBL" id="CAFBOS010000075">
    <property type="protein sequence ID" value="CAB4996758.1"/>
    <property type="molecule type" value="Genomic_DNA"/>
</dbReference>
<dbReference type="CDD" id="cd00093">
    <property type="entry name" value="HTH_XRE"/>
    <property type="match status" value="1"/>
</dbReference>
<feature type="domain" description="HTH cro/C1-type" evidence="1">
    <location>
        <begin position="7"/>
        <end position="53"/>
    </location>
</feature>
<dbReference type="EMBL" id="CAFABA010000057">
    <property type="protein sequence ID" value="CAB4831371.1"/>
    <property type="molecule type" value="Genomic_DNA"/>
</dbReference>
<dbReference type="InterPro" id="IPR001387">
    <property type="entry name" value="Cro/C1-type_HTH"/>
</dbReference>
<dbReference type="EMBL" id="CAEZYR010000067">
    <property type="protein sequence ID" value="CAB4751555.1"/>
    <property type="molecule type" value="Genomic_DNA"/>
</dbReference>
<dbReference type="Pfam" id="PF01381">
    <property type="entry name" value="HTH_3"/>
    <property type="match status" value="1"/>
</dbReference>
<dbReference type="Gene3D" id="1.10.260.40">
    <property type="entry name" value="lambda repressor-like DNA-binding domains"/>
    <property type="match status" value="1"/>
</dbReference>
<dbReference type="AlphaFoldDB" id="A0A6J6TX21"/>
<name>A0A6J6TX21_9ZZZZ</name>
<gene>
    <name evidence="2" type="ORF">UFOPK2754_01836</name>
    <name evidence="3" type="ORF">UFOPK3139_01505</name>
    <name evidence="4" type="ORF">UFOPK3543_01221</name>
    <name evidence="5" type="ORF">UFOPK3967_01381</name>
</gene>
<protein>
    <submittedName>
        <fullName evidence="2">Unannotated protein</fullName>
    </submittedName>
</protein>
<dbReference type="PROSITE" id="PS50943">
    <property type="entry name" value="HTH_CROC1"/>
    <property type="match status" value="1"/>
</dbReference>
<dbReference type="GO" id="GO:0003677">
    <property type="term" value="F:DNA binding"/>
    <property type="evidence" value="ECO:0007669"/>
    <property type="project" value="InterPro"/>
</dbReference>